<dbReference type="STRING" id="930992.A0A0D0APG3"/>
<dbReference type="Proteomes" id="UP000054485">
    <property type="component" value="Unassembled WGS sequence"/>
</dbReference>
<evidence type="ECO:0000313" key="4">
    <source>
        <dbReference type="EMBL" id="KIK39879.1"/>
    </source>
</evidence>
<dbReference type="InterPro" id="IPR045967">
    <property type="entry name" value="HAM1-like_N"/>
</dbReference>
<evidence type="ECO:0000259" key="2">
    <source>
        <dbReference type="Pfam" id="PF14613"/>
    </source>
</evidence>
<proteinExistence type="predicted"/>
<dbReference type="InParanoid" id="A0A0D0APG3"/>
<keyword evidence="5" id="KW-1185">Reference proteome</keyword>
<accession>A0A0D0APG3</accession>
<reference evidence="4 5" key="1">
    <citation type="submission" date="2014-04" db="EMBL/GenBank/DDBJ databases">
        <authorList>
            <consortium name="DOE Joint Genome Institute"/>
            <person name="Kuo A."/>
            <person name="Ruytinx J."/>
            <person name="Rineau F."/>
            <person name="Colpaert J."/>
            <person name="Kohler A."/>
            <person name="Nagy L.G."/>
            <person name="Floudas D."/>
            <person name="Copeland A."/>
            <person name="Barry K.W."/>
            <person name="Cichocki N."/>
            <person name="Veneault-Fourrey C."/>
            <person name="LaButti K."/>
            <person name="Lindquist E.A."/>
            <person name="Lipzen A."/>
            <person name="Lundell T."/>
            <person name="Morin E."/>
            <person name="Murat C."/>
            <person name="Sun H."/>
            <person name="Tunlid A."/>
            <person name="Henrissat B."/>
            <person name="Grigoriev I.V."/>
            <person name="Hibbett D.S."/>
            <person name="Martin F."/>
            <person name="Nordberg H.P."/>
            <person name="Cantor M.N."/>
            <person name="Hua S.X."/>
        </authorList>
    </citation>
    <scope>NUCLEOTIDE SEQUENCE [LARGE SCALE GENOMIC DNA]</scope>
    <source>
        <strain evidence="4 5">UH-Slu-Lm8-n1</strain>
    </source>
</reference>
<feature type="domain" description="HAM1-like N-terminal" evidence="3">
    <location>
        <begin position="12"/>
        <end position="227"/>
    </location>
</feature>
<feature type="domain" description="HAM1-like C-terminal" evidence="2">
    <location>
        <begin position="610"/>
        <end position="733"/>
    </location>
</feature>
<evidence type="ECO:0000313" key="5">
    <source>
        <dbReference type="Proteomes" id="UP000054485"/>
    </source>
</evidence>
<dbReference type="Pfam" id="PF14613">
    <property type="entry name" value="HAM1_C"/>
    <property type="match status" value="1"/>
</dbReference>
<sequence length="805" mass="89924">MPNSQQHIMDKLSSIIAALDAGKLPTQKQVDTAIDWTLQNIVASVESLDAGKLSDPGKVLAHGIHDLLTAYKKLGDNKNYDNLLQEVLWHLSEGDFVDTRVEAIDTDEASADLQSIRSAIRALLHIIWTNVSGEGSVLLNDFASFARLAMADLAGAIETGAAYTKESLREFDSEVQQGERDNLGRKRQTPEEIERDREEDAKAKFEKSMDTAKLAGSKAIGVGQEVKASAEEMAERTRVRLQETYYHICERAQKDEDYHRALSTLFDTVSKWINKSLDTAADINQSTTLEAFIDDPSEEKHVLEALRGIRTLIERVAGGKSLDDAFAKVRLCAVHVRNDEDLKRWFNDFFAHVRKSLDEPGHARSEDAHRMHQQLSERWKKLLNQDSDVGRKWKEDVRALRDELRDFQQAIARDADLQRVRKAHATFGKDMAQSVGMGGQISMQFALDQASWFWQDVFNVYAPRLLRIIKDVPIPRTEYVDNEIEFVLENLDISSLSLLPGHVYIRNITDVDITAPAGSQSTTTAIGTLTHIRMQAVQLALKEVSFFYRDKVATVGPKDFTGLMEFSLPPKGIDIDLKFRLIPNTPQGLKEREHLGRFFKIERVEVNVAEDVDMQVKQSNHPILASVFRPVIMLRFREAISRTLEEQIRGLFDSTDALAFDIGRRSEVFKDAGLGPAPSVIAAMWSEIGKLRRMEGGLLSGWRATGTGVVKDDLGGNAKIAMGAEPQILSGEKRGPLGTNAEPLAQRIPGVDAGGALNGATTAIERVEQAGKEGLKQVRSFKHGVEHKKKEEEKRKGWQSLAFDI</sequence>
<dbReference type="PANTHER" id="PTHR31138:SF1">
    <property type="entry name" value="PDZ DOMAIN-CONTAINING PROTEIN"/>
    <property type="match status" value="1"/>
</dbReference>
<feature type="domain" description="HAM1-like N-terminal" evidence="3">
    <location>
        <begin position="252"/>
        <end position="579"/>
    </location>
</feature>
<reference evidence="5" key="2">
    <citation type="submission" date="2015-01" db="EMBL/GenBank/DDBJ databases">
        <title>Evolutionary Origins and Diversification of the Mycorrhizal Mutualists.</title>
        <authorList>
            <consortium name="DOE Joint Genome Institute"/>
            <consortium name="Mycorrhizal Genomics Consortium"/>
            <person name="Kohler A."/>
            <person name="Kuo A."/>
            <person name="Nagy L.G."/>
            <person name="Floudas D."/>
            <person name="Copeland A."/>
            <person name="Barry K.W."/>
            <person name="Cichocki N."/>
            <person name="Veneault-Fourrey C."/>
            <person name="LaButti K."/>
            <person name="Lindquist E.A."/>
            <person name="Lipzen A."/>
            <person name="Lundell T."/>
            <person name="Morin E."/>
            <person name="Murat C."/>
            <person name="Riley R."/>
            <person name="Ohm R."/>
            <person name="Sun H."/>
            <person name="Tunlid A."/>
            <person name="Henrissat B."/>
            <person name="Grigoriev I.V."/>
            <person name="Hibbett D.S."/>
            <person name="Martin F."/>
        </authorList>
    </citation>
    <scope>NUCLEOTIDE SEQUENCE [LARGE SCALE GENOMIC DNA]</scope>
    <source>
        <strain evidence="5">UH-Slu-Lm8-n1</strain>
    </source>
</reference>
<dbReference type="PANTHER" id="PTHR31138">
    <property type="entry name" value="CHROMOSOME 19, WHOLE GENOME SHOTGUN SEQUENCE"/>
    <property type="match status" value="1"/>
</dbReference>
<dbReference type="AlphaFoldDB" id="A0A0D0APG3"/>
<name>A0A0D0APG3_9AGAM</name>
<evidence type="ECO:0000256" key="1">
    <source>
        <dbReference type="SAM" id="MobiDB-lite"/>
    </source>
</evidence>
<dbReference type="Pfam" id="PF19343">
    <property type="entry name" value="HAM1_N"/>
    <property type="match status" value="2"/>
</dbReference>
<dbReference type="EMBL" id="KN835325">
    <property type="protein sequence ID" value="KIK39879.1"/>
    <property type="molecule type" value="Genomic_DNA"/>
</dbReference>
<organism evidence="4 5">
    <name type="scientific">Suillus luteus UH-Slu-Lm8-n1</name>
    <dbReference type="NCBI Taxonomy" id="930992"/>
    <lineage>
        <taxon>Eukaryota</taxon>
        <taxon>Fungi</taxon>
        <taxon>Dikarya</taxon>
        <taxon>Basidiomycota</taxon>
        <taxon>Agaricomycotina</taxon>
        <taxon>Agaricomycetes</taxon>
        <taxon>Agaricomycetidae</taxon>
        <taxon>Boletales</taxon>
        <taxon>Suillineae</taxon>
        <taxon>Suillaceae</taxon>
        <taxon>Suillus</taxon>
    </lineage>
</organism>
<feature type="region of interest" description="Disordered" evidence="1">
    <location>
        <begin position="171"/>
        <end position="202"/>
    </location>
</feature>
<dbReference type="HOGENOM" id="CLU_018362_0_0_1"/>
<gene>
    <name evidence="4" type="ORF">CY34DRAFT_807782</name>
</gene>
<evidence type="ECO:0000259" key="3">
    <source>
        <dbReference type="Pfam" id="PF19343"/>
    </source>
</evidence>
<protein>
    <submittedName>
        <fullName evidence="4">Uncharacterized protein</fullName>
    </submittedName>
</protein>
<dbReference type="OrthoDB" id="19394at2759"/>
<dbReference type="InterPro" id="IPR027842">
    <property type="entry name" value="HAM1-like_C"/>
</dbReference>